<gene>
    <name evidence="2" type="ORF">EZS28_006662</name>
</gene>
<organism evidence="2 3">
    <name type="scientific">Streblomastix strix</name>
    <dbReference type="NCBI Taxonomy" id="222440"/>
    <lineage>
        <taxon>Eukaryota</taxon>
        <taxon>Metamonada</taxon>
        <taxon>Preaxostyla</taxon>
        <taxon>Oxymonadida</taxon>
        <taxon>Streblomastigidae</taxon>
        <taxon>Streblomastix</taxon>
    </lineage>
</organism>
<dbReference type="Proteomes" id="UP000324800">
    <property type="component" value="Unassembled WGS sequence"/>
</dbReference>
<reference evidence="2 3" key="1">
    <citation type="submission" date="2019-03" db="EMBL/GenBank/DDBJ databases">
        <title>Single cell metagenomics reveals metabolic interactions within the superorganism composed of flagellate Streblomastix strix and complex community of Bacteroidetes bacteria on its surface.</title>
        <authorList>
            <person name="Treitli S.C."/>
            <person name="Kolisko M."/>
            <person name="Husnik F."/>
            <person name="Keeling P."/>
            <person name="Hampl V."/>
        </authorList>
    </citation>
    <scope>NUCLEOTIDE SEQUENCE [LARGE SCALE GENOMIC DNA]</scope>
    <source>
        <strain evidence="2">ST1C</strain>
    </source>
</reference>
<feature type="region of interest" description="Disordered" evidence="1">
    <location>
        <begin position="60"/>
        <end position="87"/>
    </location>
</feature>
<evidence type="ECO:0000313" key="3">
    <source>
        <dbReference type="Proteomes" id="UP000324800"/>
    </source>
</evidence>
<proteinExistence type="predicted"/>
<protein>
    <submittedName>
        <fullName evidence="2">Uncharacterized protein</fullName>
    </submittedName>
</protein>
<accession>A0A5J4WTW6</accession>
<sequence length="87" mass="9998">MQTRRFSFSPRLTLLNNISLNSFANVLLADIEDYVTKIQMKTLDVTKLLSLLKKSLQLDSEAQNMRESKPKGIDNDNETTELPNHNF</sequence>
<evidence type="ECO:0000313" key="2">
    <source>
        <dbReference type="EMBL" id="KAA6397815.1"/>
    </source>
</evidence>
<name>A0A5J4WTW6_9EUKA</name>
<comment type="caution">
    <text evidence="2">The sequence shown here is derived from an EMBL/GenBank/DDBJ whole genome shotgun (WGS) entry which is preliminary data.</text>
</comment>
<feature type="compositionally biased region" description="Basic and acidic residues" evidence="1">
    <location>
        <begin position="64"/>
        <end position="74"/>
    </location>
</feature>
<dbReference type="EMBL" id="SNRW01001098">
    <property type="protein sequence ID" value="KAA6397815.1"/>
    <property type="molecule type" value="Genomic_DNA"/>
</dbReference>
<evidence type="ECO:0000256" key="1">
    <source>
        <dbReference type="SAM" id="MobiDB-lite"/>
    </source>
</evidence>
<dbReference type="AlphaFoldDB" id="A0A5J4WTW6"/>